<reference evidence="4 5" key="1">
    <citation type="submission" date="2023-01" db="EMBL/GenBank/DDBJ databases">
        <title>Analysis of 21 Apiospora genomes using comparative genomics revels a genus with tremendous synthesis potential of carbohydrate active enzymes and secondary metabolites.</title>
        <authorList>
            <person name="Sorensen T."/>
        </authorList>
    </citation>
    <scope>NUCLEOTIDE SEQUENCE [LARGE SCALE GENOMIC DNA]</scope>
    <source>
        <strain evidence="4 5">CBS 135458</strain>
    </source>
</reference>
<keyword evidence="5" id="KW-1185">Reference proteome</keyword>
<evidence type="ECO:0000259" key="3">
    <source>
        <dbReference type="PROSITE" id="PS51767"/>
    </source>
</evidence>
<name>A0ABR1WR27_9PEZI</name>
<comment type="caution">
    <text evidence="4">The sequence shown here is derived from an EMBL/GenBank/DDBJ whole genome shotgun (WGS) entry which is preliminary data.</text>
</comment>
<comment type="similarity">
    <text evidence="1">Belongs to the peptidase A1 family.</text>
</comment>
<feature type="domain" description="Peptidase A1" evidence="3">
    <location>
        <begin position="1"/>
        <end position="300"/>
    </location>
</feature>
<dbReference type="Pfam" id="PF00026">
    <property type="entry name" value="Asp"/>
    <property type="match status" value="1"/>
</dbReference>
<dbReference type="PANTHER" id="PTHR47966">
    <property type="entry name" value="BETA-SITE APP-CLEAVING ENZYME, ISOFORM A-RELATED"/>
    <property type="match status" value="1"/>
</dbReference>
<dbReference type="InterPro" id="IPR034164">
    <property type="entry name" value="Pepsin-like_dom"/>
</dbReference>
<protein>
    <recommendedName>
        <fullName evidence="3">Peptidase A1 domain-containing protein</fullName>
    </recommendedName>
</protein>
<gene>
    <name evidence="4" type="ORF">PG994_000940</name>
</gene>
<evidence type="ECO:0000313" key="4">
    <source>
        <dbReference type="EMBL" id="KAK8085966.1"/>
    </source>
</evidence>
<proteinExistence type="inferred from homology"/>
<evidence type="ECO:0000256" key="1">
    <source>
        <dbReference type="ARBA" id="ARBA00007447"/>
    </source>
</evidence>
<dbReference type="InterPro" id="IPR001461">
    <property type="entry name" value="Aspartic_peptidase_A1"/>
</dbReference>
<accession>A0ABR1WR27</accession>
<dbReference type="GeneID" id="92085412"/>
<dbReference type="PROSITE" id="PS51767">
    <property type="entry name" value="PEPTIDASE_A1"/>
    <property type="match status" value="1"/>
</dbReference>
<evidence type="ECO:0000256" key="2">
    <source>
        <dbReference type="SAM" id="MobiDB-lite"/>
    </source>
</evidence>
<dbReference type="InterPro" id="IPR033121">
    <property type="entry name" value="PEPTIDASE_A1"/>
</dbReference>
<dbReference type="EMBL" id="JAQQWL010000002">
    <property type="protein sequence ID" value="KAK8085966.1"/>
    <property type="molecule type" value="Genomic_DNA"/>
</dbReference>
<dbReference type="Gene3D" id="2.40.70.10">
    <property type="entry name" value="Acid Proteases"/>
    <property type="match status" value="2"/>
</dbReference>
<dbReference type="RefSeq" id="XP_066720490.1">
    <property type="nucleotide sequence ID" value="XM_066852349.1"/>
</dbReference>
<dbReference type="Proteomes" id="UP001480595">
    <property type="component" value="Unassembled WGS sequence"/>
</dbReference>
<sequence length="300" mass="33014">MADSEQIVMADPVSSRNRADVFTLFVLDKHVKDEDRMADEASRFSPGESETFVPSPSTGDFYCYYAGAVFRGPRASEMLRVAGIEVASQPFVDTKYAAPLAFLHFFQGYDGPLGLSPKLDTADDDPKAMRSPWASMVKGGLLKANIFALEPPTGLRDEDRVGEISFGSTNPKYEHGNFRSIPLLAESGFGNKAWAVSLRSIAWESEANPRREEFPNGGAHAVFSTANILVLPRAWVEYLFPEMHVLGCDVMNVWCEVDCAQQPGLPSLVFGLGTTLARPSRCRRPRTPRGASWQTGRRSA</sequence>
<dbReference type="PANTHER" id="PTHR47966:SF51">
    <property type="entry name" value="BETA-SITE APP-CLEAVING ENZYME, ISOFORM A-RELATED"/>
    <property type="match status" value="1"/>
</dbReference>
<organism evidence="4 5">
    <name type="scientific">Apiospora phragmitis</name>
    <dbReference type="NCBI Taxonomy" id="2905665"/>
    <lineage>
        <taxon>Eukaryota</taxon>
        <taxon>Fungi</taxon>
        <taxon>Dikarya</taxon>
        <taxon>Ascomycota</taxon>
        <taxon>Pezizomycotina</taxon>
        <taxon>Sordariomycetes</taxon>
        <taxon>Xylariomycetidae</taxon>
        <taxon>Amphisphaeriales</taxon>
        <taxon>Apiosporaceae</taxon>
        <taxon>Apiospora</taxon>
    </lineage>
</organism>
<dbReference type="SUPFAM" id="SSF50630">
    <property type="entry name" value="Acid proteases"/>
    <property type="match status" value="1"/>
</dbReference>
<dbReference type="CDD" id="cd05471">
    <property type="entry name" value="pepsin_like"/>
    <property type="match status" value="1"/>
</dbReference>
<feature type="region of interest" description="Disordered" evidence="2">
    <location>
        <begin position="280"/>
        <end position="300"/>
    </location>
</feature>
<dbReference type="InterPro" id="IPR021109">
    <property type="entry name" value="Peptidase_aspartic_dom_sf"/>
</dbReference>
<evidence type="ECO:0000313" key="5">
    <source>
        <dbReference type="Proteomes" id="UP001480595"/>
    </source>
</evidence>